<dbReference type="GeneID" id="54459516"/>
<dbReference type="RefSeq" id="XP_033584366.1">
    <property type="nucleotide sequence ID" value="XM_033718623.1"/>
</dbReference>
<feature type="signal peptide" evidence="1">
    <location>
        <begin position="1"/>
        <end position="20"/>
    </location>
</feature>
<keyword evidence="1" id="KW-0732">Signal</keyword>
<reference evidence="4" key="2">
    <citation type="submission" date="2020-04" db="EMBL/GenBank/DDBJ databases">
        <authorList>
            <consortium name="NCBI Genome Project"/>
        </authorList>
    </citation>
    <scope>NUCLEOTIDE SEQUENCE</scope>
    <source>
        <strain evidence="4">CBS 304.34</strain>
    </source>
</reference>
<reference evidence="2 4" key="1">
    <citation type="journal article" date="2020" name="Stud. Mycol.">
        <title>101 Dothideomycetes genomes: a test case for predicting lifestyles and emergence of pathogens.</title>
        <authorList>
            <person name="Haridas S."/>
            <person name="Albert R."/>
            <person name="Binder M."/>
            <person name="Bloem J."/>
            <person name="Labutti K."/>
            <person name="Salamov A."/>
            <person name="Andreopoulos B."/>
            <person name="Baker S."/>
            <person name="Barry K."/>
            <person name="Bills G."/>
            <person name="Bluhm B."/>
            <person name="Cannon C."/>
            <person name="Castanera R."/>
            <person name="Culley D."/>
            <person name="Daum C."/>
            <person name="Ezra D."/>
            <person name="Gonzalez J."/>
            <person name="Henrissat B."/>
            <person name="Kuo A."/>
            <person name="Liang C."/>
            <person name="Lipzen A."/>
            <person name="Lutzoni F."/>
            <person name="Magnuson J."/>
            <person name="Mondo S."/>
            <person name="Nolan M."/>
            <person name="Ohm R."/>
            <person name="Pangilinan J."/>
            <person name="Park H.-J."/>
            <person name="Ramirez L."/>
            <person name="Alfaro M."/>
            <person name="Sun H."/>
            <person name="Tritt A."/>
            <person name="Yoshinaga Y."/>
            <person name="Zwiers L.-H."/>
            <person name="Turgeon B."/>
            <person name="Goodwin S."/>
            <person name="Spatafora J."/>
            <person name="Crous P."/>
            <person name="Grigoriev I."/>
        </authorList>
    </citation>
    <scope>NUCLEOTIDE SEQUENCE</scope>
    <source>
        <strain evidence="2 4">CBS 304.34</strain>
    </source>
</reference>
<sequence>MHCVLLYIVTGIIWIRHSISISSLAFCNLFADINTELCRIFSLNSRFLCFVNDSLRVTRLGKRASIVQYHSFRLTSQHRTVFEPTEIQSDFIAKAYMFPFETSRHYSRGKDWFSSTAGLFPHKKRHLVKV</sequence>
<accession>A0A6A6Z8F7</accession>
<feature type="chain" id="PRO_5044629698" description="Secreted protein" evidence="1">
    <location>
        <begin position="21"/>
        <end position="130"/>
    </location>
</feature>
<protein>
    <recommendedName>
        <fullName evidence="5">Secreted protein</fullName>
    </recommendedName>
</protein>
<evidence type="ECO:0008006" key="5">
    <source>
        <dbReference type="Google" id="ProtNLM"/>
    </source>
</evidence>
<keyword evidence="3" id="KW-1185">Reference proteome</keyword>
<evidence type="ECO:0000256" key="1">
    <source>
        <dbReference type="SAM" id="SignalP"/>
    </source>
</evidence>
<dbReference type="EMBL" id="MU003692">
    <property type="protein sequence ID" value="KAF2817402.1"/>
    <property type="molecule type" value="Genomic_DNA"/>
</dbReference>
<evidence type="ECO:0000313" key="3">
    <source>
        <dbReference type="Proteomes" id="UP000504636"/>
    </source>
</evidence>
<proteinExistence type="predicted"/>
<organism evidence="2">
    <name type="scientific">Mytilinidion resinicola</name>
    <dbReference type="NCBI Taxonomy" id="574789"/>
    <lineage>
        <taxon>Eukaryota</taxon>
        <taxon>Fungi</taxon>
        <taxon>Dikarya</taxon>
        <taxon>Ascomycota</taxon>
        <taxon>Pezizomycotina</taxon>
        <taxon>Dothideomycetes</taxon>
        <taxon>Pleosporomycetidae</taxon>
        <taxon>Mytilinidiales</taxon>
        <taxon>Mytilinidiaceae</taxon>
        <taxon>Mytilinidion</taxon>
    </lineage>
</organism>
<gene>
    <name evidence="2 4" type="ORF">BDZ99DRAFT_457139</name>
</gene>
<evidence type="ECO:0000313" key="4">
    <source>
        <dbReference type="RefSeq" id="XP_033584366.1"/>
    </source>
</evidence>
<dbReference type="AlphaFoldDB" id="A0A6A6Z8F7"/>
<dbReference type="Proteomes" id="UP000504636">
    <property type="component" value="Unplaced"/>
</dbReference>
<evidence type="ECO:0000313" key="2">
    <source>
        <dbReference type="EMBL" id="KAF2817402.1"/>
    </source>
</evidence>
<reference evidence="4" key="3">
    <citation type="submission" date="2025-04" db="UniProtKB">
        <authorList>
            <consortium name="RefSeq"/>
        </authorList>
    </citation>
    <scope>IDENTIFICATION</scope>
    <source>
        <strain evidence="4">CBS 304.34</strain>
    </source>
</reference>
<name>A0A6A6Z8F7_9PEZI</name>